<dbReference type="EMBL" id="BOVJ01000147">
    <property type="protein sequence ID" value="GIQ65721.1"/>
    <property type="molecule type" value="Genomic_DNA"/>
</dbReference>
<dbReference type="InterPro" id="IPR036291">
    <property type="entry name" value="NAD(P)-bd_dom_sf"/>
</dbReference>
<organism evidence="7 8">
    <name type="scientific">Paenibacillus cisolokensis</name>
    <dbReference type="NCBI Taxonomy" id="1658519"/>
    <lineage>
        <taxon>Bacteria</taxon>
        <taxon>Bacillati</taxon>
        <taxon>Bacillota</taxon>
        <taxon>Bacilli</taxon>
        <taxon>Bacillales</taxon>
        <taxon>Paenibacillaceae</taxon>
        <taxon>Paenibacillus</taxon>
    </lineage>
</organism>
<keyword evidence="2 4" id="KW-0641">Proline biosynthesis</keyword>
<dbReference type="InterPro" id="IPR008927">
    <property type="entry name" value="6-PGluconate_DH-like_C_sf"/>
</dbReference>
<dbReference type="Pfam" id="PF03807">
    <property type="entry name" value="F420_oxidored"/>
    <property type="match status" value="1"/>
</dbReference>
<name>A0ABQ4NBX1_9BACL</name>
<dbReference type="EC" id="1.5.1.2" evidence="2 3"/>
<proteinExistence type="inferred from homology"/>
<dbReference type="Gene3D" id="1.10.3730.10">
    <property type="entry name" value="ProC C-terminal domain-like"/>
    <property type="match status" value="1"/>
</dbReference>
<accession>A0ABQ4NBX1</accession>
<comment type="function">
    <text evidence="2">Catalyzes the reduction of 1-pyrroline-5-carboxylate (PCA) to L-proline.</text>
</comment>
<dbReference type="Pfam" id="PF14748">
    <property type="entry name" value="P5CR_dimer"/>
    <property type="match status" value="1"/>
</dbReference>
<evidence type="ECO:0000259" key="6">
    <source>
        <dbReference type="Pfam" id="PF14748"/>
    </source>
</evidence>
<keyword evidence="2 4" id="KW-0560">Oxidoreductase</keyword>
<keyword evidence="8" id="KW-1185">Reference proteome</keyword>
<dbReference type="InterPro" id="IPR028939">
    <property type="entry name" value="P5C_Rdtase_cat_N"/>
</dbReference>
<evidence type="ECO:0000256" key="3">
    <source>
        <dbReference type="NCBIfam" id="TIGR00112"/>
    </source>
</evidence>
<reference evidence="7 8" key="1">
    <citation type="submission" date="2021-04" db="EMBL/GenBank/DDBJ databases">
        <title>Draft genome sequence of Paenibacillus cisolokensis, LC2-13A.</title>
        <authorList>
            <person name="Uke A."/>
            <person name="Chhe C."/>
            <person name="Baramee S."/>
            <person name="Kosugi A."/>
        </authorList>
    </citation>
    <scope>NUCLEOTIDE SEQUENCE [LARGE SCALE GENOMIC DNA]</scope>
    <source>
        <strain evidence="7 8">LC2-13A</strain>
    </source>
</reference>
<comment type="pathway">
    <text evidence="2 4">Amino-acid biosynthesis; L-proline biosynthesis; L-proline from L-glutamate 5-semialdehyde: step 1/1.</text>
</comment>
<dbReference type="PANTHER" id="PTHR11645">
    <property type="entry name" value="PYRROLINE-5-CARBOXYLATE REDUCTASE"/>
    <property type="match status" value="1"/>
</dbReference>
<comment type="subcellular location">
    <subcellularLocation>
        <location evidence="2">Cytoplasm</location>
    </subcellularLocation>
</comment>
<dbReference type="NCBIfam" id="TIGR00112">
    <property type="entry name" value="proC"/>
    <property type="match status" value="1"/>
</dbReference>
<comment type="catalytic activity">
    <reaction evidence="2">
        <text>L-proline + NAD(+) = (S)-1-pyrroline-5-carboxylate + NADH + 2 H(+)</text>
        <dbReference type="Rhea" id="RHEA:14105"/>
        <dbReference type="ChEBI" id="CHEBI:15378"/>
        <dbReference type="ChEBI" id="CHEBI:17388"/>
        <dbReference type="ChEBI" id="CHEBI:57540"/>
        <dbReference type="ChEBI" id="CHEBI:57945"/>
        <dbReference type="ChEBI" id="CHEBI:60039"/>
        <dbReference type="EC" id="1.5.1.2"/>
    </reaction>
</comment>
<dbReference type="Proteomes" id="UP000680304">
    <property type="component" value="Unassembled WGS sequence"/>
</dbReference>
<feature type="domain" description="Pyrroline-5-carboxylate reductase dimerisation" evidence="6">
    <location>
        <begin position="177"/>
        <end position="281"/>
    </location>
</feature>
<protein>
    <recommendedName>
        <fullName evidence="2 3">Pyrroline-5-carboxylate reductase</fullName>
        <shortName evidence="2">P5C reductase</shortName>
        <shortName evidence="2">P5CR</shortName>
        <ecNumber evidence="2 3">1.5.1.2</ecNumber>
    </recommendedName>
    <alternativeName>
        <fullName evidence="2">PCA reductase</fullName>
    </alternativeName>
</protein>
<dbReference type="RefSeq" id="WP_213530217.1">
    <property type="nucleotide sequence ID" value="NZ_BOVJ01000147.1"/>
</dbReference>
<keyword evidence="2 4" id="KW-0028">Amino-acid biosynthesis</keyword>
<evidence type="ECO:0000256" key="1">
    <source>
        <dbReference type="ARBA" id="ARBA00005525"/>
    </source>
</evidence>
<comment type="caution">
    <text evidence="7">The sequence shown here is derived from an EMBL/GenBank/DDBJ whole genome shotgun (WGS) entry which is preliminary data.</text>
</comment>
<evidence type="ECO:0000256" key="4">
    <source>
        <dbReference type="RuleBase" id="RU003903"/>
    </source>
</evidence>
<dbReference type="Gene3D" id="3.40.50.720">
    <property type="entry name" value="NAD(P)-binding Rossmann-like Domain"/>
    <property type="match status" value="1"/>
</dbReference>
<feature type="domain" description="Pyrroline-5-carboxylate reductase catalytic N-terminal" evidence="5">
    <location>
        <begin position="16"/>
        <end position="114"/>
    </location>
</feature>
<keyword evidence="2" id="KW-0963">Cytoplasm</keyword>
<gene>
    <name evidence="7" type="primary">proC_2</name>
    <name evidence="2" type="synonym">proC</name>
    <name evidence="7" type="ORF">PACILC2_42890</name>
</gene>
<dbReference type="PROSITE" id="PS00521">
    <property type="entry name" value="P5CR"/>
    <property type="match status" value="1"/>
</dbReference>
<dbReference type="SUPFAM" id="SSF48179">
    <property type="entry name" value="6-phosphogluconate dehydrogenase C-terminal domain-like"/>
    <property type="match status" value="1"/>
</dbReference>
<evidence type="ECO:0000259" key="5">
    <source>
        <dbReference type="Pfam" id="PF03807"/>
    </source>
</evidence>
<dbReference type="InterPro" id="IPR053790">
    <property type="entry name" value="P5CR-like_CS"/>
</dbReference>
<comment type="similarity">
    <text evidence="1 2 4">Belongs to the pyrroline-5-carboxylate reductase family.</text>
</comment>
<evidence type="ECO:0000256" key="2">
    <source>
        <dbReference type="HAMAP-Rule" id="MF_01925"/>
    </source>
</evidence>
<comment type="catalytic activity">
    <reaction evidence="2 4">
        <text>L-proline + NADP(+) = (S)-1-pyrroline-5-carboxylate + NADPH + 2 H(+)</text>
        <dbReference type="Rhea" id="RHEA:14109"/>
        <dbReference type="ChEBI" id="CHEBI:15378"/>
        <dbReference type="ChEBI" id="CHEBI:17388"/>
        <dbReference type="ChEBI" id="CHEBI:57783"/>
        <dbReference type="ChEBI" id="CHEBI:58349"/>
        <dbReference type="ChEBI" id="CHEBI:60039"/>
        <dbReference type="EC" id="1.5.1.2"/>
    </reaction>
</comment>
<evidence type="ECO:0000313" key="7">
    <source>
        <dbReference type="EMBL" id="GIQ65721.1"/>
    </source>
</evidence>
<dbReference type="InterPro" id="IPR029036">
    <property type="entry name" value="P5CR_dimer"/>
</dbReference>
<evidence type="ECO:0000313" key="8">
    <source>
        <dbReference type="Proteomes" id="UP000680304"/>
    </source>
</evidence>
<dbReference type="SUPFAM" id="SSF51735">
    <property type="entry name" value="NAD(P)-binding Rossmann-fold domains"/>
    <property type="match status" value="1"/>
</dbReference>
<sequence>MTTNESTAASLRDMRLCFYGAGSMAEALIQGLTKRGLIAPERIGVMNRSNGGRLAELAERYGVSPLHDTGERLAWLREADIVFLAMKPKDAGAALAALRGVVTERQLLVSVIAGLPIATIGRLVGENVPVVRTMPNTSSTIGLGATGVSYSQNVPAEGRAVAETIFGAVGMTAVVDEPLLDAVTGVSGSGPAYVYYLMEAMIDAAGQLGLAPEAARELTVQTVLGAAQMMRTTGGDPAELRRKVTSPGGTTEAAIAVLDESGFPDAVRRAVARAAERAGELGAIMERSASK</sequence>
<dbReference type="PIRSF" id="PIRSF000193">
    <property type="entry name" value="Pyrrol-5-carb_rd"/>
    <property type="match status" value="1"/>
</dbReference>
<dbReference type="PANTHER" id="PTHR11645:SF49">
    <property type="entry name" value="PYRROLINE-5-CARBOXYLATE REDUCTASE 1"/>
    <property type="match status" value="1"/>
</dbReference>
<dbReference type="HAMAP" id="MF_01925">
    <property type="entry name" value="P5C_reductase"/>
    <property type="match status" value="1"/>
</dbReference>
<keyword evidence="2 4" id="KW-0521">NADP</keyword>
<dbReference type="InterPro" id="IPR000304">
    <property type="entry name" value="Pyrroline-COOH_reductase"/>
</dbReference>